<dbReference type="PANTHER" id="PTHR21174:SF0">
    <property type="entry name" value="HD PHOSPHOHYDROLASE FAMILY PROTEIN-RELATED"/>
    <property type="match status" value="1"/>
</dbReference>
<dbReference type="EMBL" id="FPAS01000004">
    <property type="protein sequence ID" value="SFT82209.1"/>
    <property type="molecule type" value="Genomic_DNA"/>
</dbReference>
<gene>
    <name evidence="1" type="ORF">SAMN05216474_2553</name>
</gene>
<dbReference type="GO" id="GO:0016787">
    <property type="term" value="F:hydrolase activity"/>
    <property type="evidence" value="ECO:0007669"/>
    <property type="project" value="UniProtKB-KW"/>
</dbReference>
<dbReference type="AlphaFoldDB" id="A0A1I7B4U9"/>
<dbReference type="PIRSF" id="PIRSF035170">
    <property type="entry name" value="HD_phosphohydro"/>
    <property type="match status" value="1"/>
</dbReference>
<protein>
    <submittedName>
        <fullName evidence="1">Predicted metal-dependent phosphohydrolase, HD superfamily</fullName>
    </submittedName>
</protein>
<organism evidence="1 2">
    <name type="scientific">Lishizhenia tianjinensis</name>
    <dbReference type="NCBI Taxonomy" id="477690"/>
    <lineage>
        <taxon>Bacteria</taxon>
        <taxon>Pseudomonadati</taxon>
        <taxon>Bacteroidota</taxon>
        <taxon>Flavobacteriia</taxon>
        <taxon>Flavobacteriales</taxon>
        <taxon>Crocinitomicaceae</taxon>
        <taxon>Lishizhenia</taxon>
    </lineage>
</organism>
<proteinExistence type="predicted"/>
<keyword evidence="1" id="KW-0378">Hydrolase</keyword>
<dbReference type="SUPFAM" id="SSF109604">
    <property type="entry name" value="HD-domain/PDEase-like"/>
    <property type="match status" value="1"/>
</dbReference>
<name>A0A1I7B4U9_9FLAO</name>
<dbReference type="Proteomes" id="UP000236454">
    <property type="component" value="Unassembled WGS sequence"/>
</dbReference>
<keyword evidence="2" id="KW-1185">Reference proteome</keyword>
<evidence type="ECO:0000313" key="1">
    <source>
        <dbReference type="EMBL" id="SFT82209.1"/>
    </source>
</evidence>
<sequence>MEDYTSDQNYVGFCWNELQTAYTASTRFYHNLSHLENMFVDLDEVKEHISYFDAVAFAMFYHDIVYDAAQQDNEYQSAVLFKERIGQTSFSEIDKVFRMIEETKFHGLSEDNDTNFLMDIDLAILGQSLETYKRYYQNIRKEYQIYPDEMYQIGRTQVLNKMLEAGDLFKTDYFKAKYEEQAKENILLELSKFS</sequence>
<dbReference type="InterPro" id="IPR009218">
    <property type="entry name" value="HD_phosphohydro"/>
</dbReference>
<evidence type="ECO:0000313" key="2">
    <source>
        <dbReference type="Proteomes" id="UP000236454"/>
    </source>
</evidence>
<dbReference type="PANTHER" id="PTHR21174">
    <property type="match status" value="1"/>
</dbReference>
<dbReference type="STRING" id="477690.SAMN05216474_2553"/>
<accession>A0A1I7B4U9</accession>
<reference evidence="1 2" key="1">
    <citation type="submission" date="2016-10" db="EMBL/GenBank/DDBJ databases">
        <authorList>
            <person name="de Groot N.N."/>
        </authorList>
    </citation>
    <scope>NUCLEOTIDE SEQUENCE [LARGE SCALE GENOMIC DNA]</scope>
    <source>
        <strain evidence="1 2">CGMCC 1.7005</strain>
    </source>
</reference>